<feature type="non-terminal residue" evidence="1">
    <location>
        <position position="1"/>
    </location>
</feature>
<reference evidence="1" key="1">
    <citation type="submission" date="2021-06" db="EMBL/GenBank/DDBJ databases">
        <authorList>
            <person name="Kallberg Y."/>
            <person name="Tangrot J."/>
            <person name="Rosling A."/>
        </authorList>
    </citation>
    <scope>NUCLEOTIDE SEQUENCE</scope>
    <source>
        <strain evidence="1">AU212A</strain>
    </source>
</reference>
<feature type="non-terminal residue" evidence="1">
    <location>
        <position position="371"/>
    </location>
</feature>
<comment type="caution">
    <text evidence="1">The sequence shown here is derived from an EMBL/GenBank/DDBJ whole genome shotgun (WGS) entry which is preliminary data.</text>
</comment>
<dbReference type="Proteomes" id="UP000789860">
    <property type="component" value="Unassembled WGS sequence"/>
</dbReference>
<evidence type="ECO:0000313" key="1">
    <source>
        <dbReference type="EMBL" id="CAG8640487.1"/>
    </source>
</evidence>
<organism evidence="1 2">
    <name type="scientific">Scutellospora calospora</name>
    <dbReference type="NCBI Taxonomy" id="85575"/>
    <lineage>
        <taxon>Eukaryota</taxon>
        <taxon>Fungi</taxon>
        <taxon>Fungi incertae sedis</taxon>
        <taxon>Mucoromycota</taxon>
        <taxon>Glomeromycotina</taxon>
        <taxon>Glomeromycetes</taxon>
        <taxon>Diversisporales</taxon>
        <taxon>Gigasporaceae</taxon>
        <taxon>Scutellospora</taxon>
    </lineage>
</organism>
<sequence length="371" mass="43241">SLNEPLALPNQQECNFNLDRTEFLLFLSSLLYNRDDKMVHNAHETLSNLNLKKKIPTDKDLQTILKLLHDSENSIREQIDQFDLKFTSISELNHLGGCYAGMFWSEKDNFIVVAFRGTTTTSFAQMLTDISFQRMDARRYLFGKVHEGYYKSLFETNNSKHCAAIRMANTIRIKVAEINQKNNLPVNLWITGHSIGGAFATLFYSWLMKSPTNLDENCILRDAFTFASPACVDNEFATQFSLLSNDPLNYGKNLWRIITDNDIIPRIPPTFDNQLLRRFTRRINVLNNSHIGNEVRFFHDGRKPISKQQHLFRNNELLKHGLKLNEFNTIMEISDSLNLQNLISRPQRRLEFVEKSIPDCFLNHKSYRYFE</sequence>
<dbReference type="EMBL" id="CAJVPM010021506">
    <property type="protein sequence ID" value="CAG8640487.1"/>
    <property type="molecule type" value="Genomic_DNA"/>
</dbReference>
<keyword evidence="2" id="KW-1185">Reference proteome</keyword>
<evidence type="ECO:0000313" key="2">
    <source>
        <dbReference type="Proteomes" id="UP000789860"/>
    </source>
</evidence>
<accession>A0ACA9NB85</accession>
<proteinExistence type="predicted"/>
<protein>
    <submittedName>
        <fullName evidence="1">10004_t:CDS:1</fullName>
    </submittedName>
</protein>
<name>A0ACA9NB85_9GLOM</name>
<gene>
    <name evidence="1" type="ORF">SCALOS_LOCUS8309</name>
</gene>